<keyword evidence="5" id="KW-0479">Metal-binding</keyword>
<evidence type="ECO:0000256" key="4">
    <source>
        <dbReference type="ARBA" id="ARBA00005975"/>
    </source>
</evidence>
<evidence type="ECO:0000313" key="11">
    <source>
        <dbReference type="EMBL" id="CAH1397174.1"/>
    </source>
</evidence>
<evidence type="ECO:0000256" key="9">
    <source>
        <dbReference type="SAM" id="Phobius"/>
    </source>
</evidence>
<comment type="subcellular location">
    <subcellularLocation>
        <location evidence="2">Endosome membrane</location>
        <topology evidence="2">Peripheral membrane protein</topology>
    </subcellularLocation>
    <subcellularLocation>
        <location evidence="1">Late endosome membrane</location>
    </subcellularLocation>
    <subcellularLocation>
        <location evidence="3">Lysosome membrane</location>
        <topology evidence="3">Peripheral membrane protein</topology>
        <orientation evidence="3">Cytoplasmic side</orientation>
    </subcellularLocation>
</comment>
<evidence type="ECO:0000256" key="1">
    <source>
        <dbReference type="ARBA" id="ARBA00004414"/>
    </source>
</evidence>
<dbReference type="Proteomes" id="UP001152798">
    <property type="component" value="Chromosome 3"/>
</dbReference>
<reference evidence="11" key="1">
    <citation type="submission" date="2022-01" db="EMBL/GenBank/DDBJ databases">
        <authorList>
            <person name="King R."/>
        </authorList>
    </citation>
    <scope>NUCLEOTIDE SEQUENCE</scope>
</reference>
<evidence type="ECO:0000256" key="3">
    <source>
        <dbReference type="ARBA" id="ARBA00004630"/>
    </source>
</evidence>
<dbReference type="OrthoDB" id="4713066at2759"/>
<dbReference type="PANTHER" id="PTHR23292">
    <property type="entry name" value="LIPOPOLYSACCHARIDE-INDUCED TUMOR NECROSIS FACTOR-ALPHA FACTOR"/>
    <property type="match status" value="1"/>
</dbReference>
<keyword evidence="12" id="KW-1185">Reference proteome</keyword>
<dbReference type="Pfam" id="PF10601">
    <property type="entry name" value="zf-LITAF-like"/>
    <property type="match status" value="1"/>
</dbReference>
<dbReference type="PANTHER" id="PTHR23292:SF6">
    <property type="entry name" value="FI16602P1-RELATED"/>
    <property type="match status" value="1"/>
</dbReference>
<sequence>MNAEAYSGNSKYPAAPPSYFEATGQQAPPPPPGFKPVTSQPQAVPLAPIVHVGPEPLIATCPNCGLNIETVTRTEPGLIAYLSGVLIFLFGFWCGCCLIPCCIDSCMDVHHSCPNCKAYIGRYRR</sequence>
<dbReference type="GO" id="GO:0005765">
    <property type="term" value="C:lysosomal membrane"/>
    <property type="evidence" value="ECO:0007669"/>
    <property type="project" value="UniProtKB-SubCell"/>
</dbReference>
<protein>
    <recommendedName>
        <fullName evidence="10">LITAF domain-containing protein</fullName>
    </recommendedName>
</protein>
<dbReference type="AlphaFoldDB" id="A0A9P0H8B1"/>
<dbReference type="EMBL" id="OV725079">
    <property type="protein sequence ID" value="CAH1397174.1"/>
    <property type="molecule type" value="Genomic_DNA"/>
</dbReference>
<feature type="region of interest" description="Disordered" evidence="8">
    <location>
        <begin position="1"/>
        <end position="39"/>
    </location>
</feature>
<evidence type="ECO:0000256" key="8">
    <source>
        <dbReference type="SAM" id="MobiDB-lite"/>
    </source>
</evidence>
<dbReference type="PROSITE" id="PS51837">
    <property type="entry name" value="LITAF"/>
    <property type="match status" value="1"/>
</dbReference>
<proteinExistence type="inferred from homology"/>
<evidence type="ECO:0000256" key="5">
    <source>
        <dbReference type="ARBA" id="ARBA00022723"/>
    </source>
</evidence>
<dbReference type="GO" id="GO:0008270">
    <property type="term" value="F:zinc ion binding"/>
    <property type="evidence" value="ECO:0007669"/>
    <property type="project" value="TreeGrafter"/>
</dbReference>
<dbReference type="InterPro" id="IPR006629">
    <property type="entry name" value="LITAF"/>
</dbReference>
<evidence type="ECO:0000256" key="2">
    <source>
        <dbReference type="ARBA" id="ARBA00004481"/>
    </source>
</evidence>
<evidence type="ECO:0000313" key="12">
    <source>
        <dbReference type="Proteomes" id="UP001152798"/>
    </source>
</evidence>
<comment type="similarity">
    <text evidence="4">Belongs to the CDIP1/LITAF family.</text>
</comment>
<keyword evidence="9" id="KW-1133">Transmembrane helix</keyword>
<gene>
    <name evidence="11" type="ORF">NEZAVI_LOCUS7073</name>
</gene>
<dbReference type="GO" id="GO:0031902">
    <property type="term" value="C:late endosome membrane"/>
    <property type="evidence" value="ECO:0007669"/>
    <property type="project" value="UniProtKB-SubCell"/>
</dbReference>
<feature type="domain" description="LITAF" evidence="10">
    <location>
        <begin position="41"/>
        <end position="125"/>
    </location>
</feature>
<keyword evidence="9" id="KW-0812">Transmembrane</keyword>
<name>A0A9P0H8B1_NEZVI</name>
<evidence type="ECO:0000256" key="6">
    <source>
        <dbReference type="ARBA" id="ARBA00022833"/>
    </source>
</evidence>
<evidence type="ECO:0000259" key="10">
    <source>
        <dbReference type="PROSITE" id="PS51837"/>
    </source>
</evidence>
<accession>A0A9P0H8B1</accession>
<evidence type="ECO:0000256" key="7">
    <source>
        <dbReference type="ARBA" id="ARBA00023136"/>
    </source>
</evidence>
<keyword evidence="6" id="KW-0862">Zinc</keyword>
<dbReference type="SMART" id="SM00714">
    <property type="entry name" value="LITAF"/>
    <property type="match status" value="1"/>
</dbReference>
<dbReference type="InterPro" id="IPR037519">
    <property type="entry name" value="LITAF_fam"/>
</dbReference>
<feature type="transmembrane region" description="Helical" evidence="9">
    <location>
        <begin position="78"/>
        <end position="103"/>
    </location>
</feature>
<organism evidence="11 12">
    <name type="scientific">Nezara viridula</name>
    <name type="common">Southern green stink bug</name>
    <name type="synonym">Cimex viridulus</name>
    <dbReference type="NCBI Taxonomy" id="85310"/>
    <lineage>
        <taxon>Eukaryota</taxon>
        <taxon>Metazoa</taxon>
        <taxon>Ecdysozoa</taxon>
        <taxon>Arthropoda</taxon>
        <taxon>Hexapoda</taxon>
        <taxon>Insecta</taxon>
        <taxon>Pterygota</taxon>
        <taxon>Neoptera</taxon>
        <taxon>Paraneoptera</taxon>
        <taxon>Hemiptera</taxon>
        <taxon>Heteroptera</taxon>
        <taxon>Panheteroptera</taxon>
        <taxon>Pentatomomorpha</taxon>
        <taxon>Pentatomoidea</taxon>
        <taxon>Pentatomidae</taxon>
        <taxon>Pentatominae</taxon>
        <taxon>Nezara</taxon>
    </lineage>
</organism>
<keyword evidence="7 9" id="KW-0472">Membrane</keyword>